<dbReference type="PANTHER" id="PTHR11384:SF59">
    <property type="entry name" value="LYSOSOMAL COBALAMIN TRANSPORTER ABCD4"/>
    <property type="match status" value="1"/>
</dbReference>
<dbReference type="InterPro" id="IPR027417">
    <property type="entry name" value="P-loop_NTPase"/>
</dbReference>
<evidence type="ECO:0000259" key="10">
    <source>
        <dbReference type="PROSITE" id="PS50929"/>
    </source>
</evidence>
<sequence length="543" mass="61385">MVALLAMAPLSSWLFYKLSYLNADMTNAIVAKQRDEYTRLFWFVTLVTGMMWLAQMVMDFLSSRLNVIWRQWLTDWMIMRYLRNRTYYDIAVREDLDNPDQRIQEDIEPFVSTMAAIPRRILSQLMGLATGGVIIASINPTMMWYVVGFAILSTIVTLVLYTPLIRLSFNSTVAEADLRYGILHVRDNAETVAFYRGEKTEHQQIRHRLSTAVKARLAIILYQLKMGTLNYGLGQLWTLAPFFLIAPLFFDGKIEYGDIAMATTAASQMLAALTTLTDFIPTVTDMAPSAVRLAQILERFDAMDEQQHQADQNKIEIKPGKRIALNDISLETPGGEQRLVRHLSLEVQPGRSLLIHGQTGVGKSSLLRAMAGLWQRGTGTITMPDKRDCFFLPQKPYMILSDLRSQLLYPHGDGSISDAELQRYLERVSLPTLVDKYGGLDEVRDWAKVLSLGEQQRIGFARVLVAKPQYVFLDEATSAVDIETESTLYCLLAEIGVTFISVGHRPSIMDYHADALCLYPSGQWDIKPITMLSQEEIGLIKTA</sequence>
<accession>A0AAN0MJ47</accession>
<evidence type="ECO:0000313" key="11">
    <source>
        <dbReference type="EMBL" id="BES83236.1"/>
    </source>
</evidence>
<keyword evidence="6 8" id="KW-1133">Transmembrane helix</keyword>
<evidence type="ECO:0000256" key="6">
    <source>
        <dbReference type="ARBA" id="ARBA00022989"/>
    </source>
</evidence>
<keyword evidence="3 8" id="KW-0812">Transmembrane</keyword>
<keyword evidence="12" id="KW-1185">Reference proteome</keyword>
<dbReference type="InterPro" id="IPR017871">
    <property type="entry name" value="ABC_transporter-like_CS"/>
</dbReference>
<evidence type="ECO:0000256" key="3">
    <source>
        <dbReference type="ARBA" id="ARBA00022692"/>
    </source>
</evidence>
<comment type="subcellular location">
    <subcellularLocation>
        <location evidence="1">Cell membrane</location>
        <topology evidence="1">Multi-pass membrane protein</topology>
    </subcellularLocation>
</comment>
<dbReference type="GO" id="GO:0005886">
    <property type="term" value="C:plasma membrane"/>
    <property type="evidence" value="ECO:0007669"/>
    <property type="project" value="UniProtKB-SubCell"/>
</dbReference>
<dbReference type="PROSITE" id="PS00675">
    <property type="entry name" value="SIGMA54_INTERACT_1"/>
    <property type="match status" value="1"/>
</dbReference>
<feature type="transmembrane region" description="Helical" evidence="8">
    <location>
        <begin position="39"/>
        <end position="61"/>
    </location>
</feature>
<evidence type="ECO:0000256" key="2">
    <source>
        <dbReference type="ARBA" id="ARBA00022448"/>
    </source>
</evidence>
<dbReference type="GO" id="GO:0016887">
    <property type="term" value="F:ATP hydrolysis activity"/>
    <property type="evidence" value="ECO:0007669"/>
    <property type="project" value="InterPro"/>
</dbReference>
<dbReference type="Gene3D" id="3.40.50.300">
    <property type="entry name" value="P-loop containing nucleotide triphosphate hydrolases"/>
    <property type="match status" value="1"/>
</dbReference>
<dbReference type="KEGG" id="parl:PEC302110_03330"/>
<dbReference type="PANTHER" id="PTHR11384">
    <property type="entry name" value="ATP-BINDING CASSETTE, SUB-FAMILY D MEMBER"/>
    <property type="match status" value="1"/>
</dbReference>
<dbReference type="Pfam" id="PF00005">
    <property type="entry name" value="ABC_tran"/>
    <property type="match status" value="1"/>
</dbReference>
<keyword evidence="5 11" id="KW-0067">ATP-binding</keyword>
<dbReference type="AlphaFoldDB" id="A0AAN0MJ47"/>
<evidence type="ECO:0000256" key="4">
    <source>
        <dbReference type="ARBA" id="ARBA00022741"/>
    </source>
</evidence>
<dbReference type="InterPro" id="IPR011527">
    <property type="entry name" value="ABC1_TM_dom"/>
</dbReference>
<evidence type="ECO:0000256" key="8">
    <source>
        <dbReference type="SAM" id="Phobius"/>
    </source>
</evidence>
<feature type="domain" description="ABC transporter" evidence="9">
    <location>
        <begin position="323"/>
        <end position="542"/>
    </location>
</feature>
<dbReference type="SUPFAM" id="SSF52540">
    <property type="entry name" value="P-loop containing nucleoside triphosphate hydrolases"/>
    <property type="match status" value="1"/>
</dbReference>
<evidence type="ECO:0000256" key="1">
    <source>
        <dbReference type="ARBA" id="ARBA00004651"/>
    </source>
</evidence>
<dbReference type="Gene3D" id="1.20.1560.10">
    <property type="entry name" value="ABC transporter type 1, transmembrane domain"/>
    <property type="match status" value="1"/>
</dbReference>
<dbReference type="Pfam" id="PF06472">
    <property type="entry name" value="ABC_membrane_2"/>
    <property type="match status" value="1"/>
</dbReference>
<feature type="transmembrane region" description="Helical" evidence="8">
    <location>
        <begin position="144"/>
        <end position="161"/>
    </location>
</feature>
<dbReference type="InterPro" id="IPR036640">
    <property type="entry name" value="ABC1_TM_sf"/>
</dbReference>
<proteinExistence type="predicted"/>
<dbReference type="GO" id="GO:0140359">
    <property type="term" value="F:ABC-type transporter activity"/>
    <property type="evidence" value="ECO:0007669"/>
    <property type="project" value="InterPro"/>
</dbReference>
<protein>
    <submittedName>
        <fullName evidence="11">ABC transporter ATP-binding protein/permease</fullName>
    </submittedName>
</protein>
<dbReference type="PROSITE" id="PS50893">
    <property type="entry name" value="ABC_TRANSPORTER_2"/>
    <property type="match status" value="1"/>
</dbReference>
<evidence type="ECO:0000256" key="7">
    <source>
        <dbReference type="ARBA" id="ARBA00023136"/>
    </source>
</evidence>
<dbReference type="InterPro" id="IPR003439">
    <property type="entry name" value="ABC_transporter-like_ATP-bd"/>
</dbReference>
<organism evidence="11 12">
    <name type="scientific">Pectobacterium araliae</name>
    <dbReference type="NCBI Taxonomy" id="3073862"/>
    <lineage>
        <taxon>Bacteria</taxon>
        <taxon>Pseudomonadati</taxon>
        <taxon>Pseudomonadota</taxon>
        <taxon>Gammaproteobacteria</taxon>
        <taxon>Enterobacterales</taxon>
        <taxon>Pectobacteriaceae</taxon>
        <taxon>Pectobacterium</taxon>
    </lineage>
</organism>
<dbReference type="GO" id="GO:0005524">
    <property type="term" value="F:ATP binding"/>
    <property type="evidence" value="ECO:0007669"/>
    <property type="project" value="UniProtKB-KW"/>
</dbReference>
<dbReference type="SMART" id="SM00382">
    <property type="entry name" value="AAA"/>
    <property type="match status" value="1"/>
</dbReference>
<evidence type="ECO:0000259" key="9">
    <source>
        <dbReference type="PROSITE" id="PS50893"/>
    </source>
</evidence>
<evidence type="ECO:0000313" key="12">
    <source>
        <dbReference type="Proteomes" id="UP001377830"/>
    </source>
</evidence>
<feature type="transmembrane region" description="Helical" evidence="8">
    <location>
        <begin position="229"/>
        <end position="250"/>
    </location>
</feature>
<dbReference type="InterPro" id="IPR025662">
    <property type="entry name" value="Sigma_54_int_dom_ATP-bd_1"/>
</dbReference>
<feature type="transmembrane region" description="Helical" evidence="8">
    <location>
        <begin position="121"/>
        <end position="138"/>
    </location>
</feature>
<keyword evidence="4" id="KW-0547">Nucleotide-binding</keyword>
<dbReference type="InterPro" id="IPR050835">
    <property type="entry name" value="ABC_transporter_sub-D"/>
</dbReference>
<evidence type="ECO:0000256" key="5">
    <source>
        <dbReference type="ARBA" id="ARBA00022840"/>
    </source>
</evidence>
<dbReference type="PROSITE" id="PS50929">
    <property type="entry name" value="ABC_TM1F"/>
    <property type="match status" value="1"/>
</dbReference>
<dbReference type="CDD" id="cd03223">
    <property type="entry name" value="ABCD_peroxisomal_ALDP"/>
    <property type="match status" value="1"/>
</dbReference>
<dbReference type="SUPFAM" id="SSF90123">
    <property type="entry name" value="ABC transporter transmembrane region"/>
    <property type="match status" value="1"/>
</dbReference>
<reference evidence="12" key="1">
    <citation type="journal article" date="2024" name="Int. J. Syst. Evol. Microbiol.">
        <title>Pectobacterium araliae sp. nov., a pathogen causing bacterial soft rot of Japanese angelica tree in Japan.</title>
        <authorList>
            <person name="Sawada H."/>
            <person name="Someya N."/>
            <person name="Morohoshi T."/>
            <person name="Ono M."/>
            <person name="Satou M."/>
        </authorList>
    </citation>
    <scope>NUCLEOTIDE SEQUENCE [LARGE SCALE GENOMIC DNA]</scope>
    <source>
        <strain evidence="12">MAFF 302110</strain>
    </source>
</reference>
<feature type="domain" description="ABC transmembrane type-1" evidence="10">
    <location>
        <begin position="1"/>
        <end position="285"/>
    </location>
</feature>
<name>A0AAN0MJ47_9GAMM</name>
<keyword evidence="7 8" id="KW-0472">Membrane</keyword>
<dbReference type="Proteomes" id="UP001377830">
    <property type="component" value="Chromosome"/>
</dbReference>
<keyword evidence="2" id="KW-0813">Transport</keyword>
<dbReference type="InterPro" id="IPR003593">
    <property type="entry name" value="AAA+_ATPase"/>
</dbReference>
<dbReference type="EMBL" id="AP028908">
    <property type="protein sequence ID" value="BES83236.1"/>
    <property type="molecule type" value="Genomic_DNA"/>
</dbReference>
<gene>
    <name evidence="11" type="ORF">PEC302110_03330</name>
</gene>
<dbReference type="PROSITE" id="PS00211">
    <property type="entry name" value="ABC_TRANSPORTER_1"/>
    <property type="match status" value="1"/>
</dbReference>